<evidence type="ECO:0000256" key="3">
    <source>
        <dbReference type="ARBA" id="ARBA00022833"/>
    </source>
</evidence>
<dbReference type="GO" id="GO:0005634">
    <property type="term" value="C:nucleus"/>
    <property type="evidence" value="ECO:0007669"/>
    <property type="project" value="UniProtKB-ARBA"/>
</dbReference>
<keyword evidence="9" id="KW-1185">Reference proteome</keyword>
<keyword evidence="3" id="KW-0862">Zinc</keyword>
<dbReference type="InterPro" id="IPR019786">
    <property type="entry name" value="Zinc_finger_PHD-type_CS"/>
</dbReference>
<dbReference type="PANTHER" id="PTHR13793">
    <property type="entry name" value="PHD FINGER PROTEINS"/>
    <property type="match status" value="1"/>
</dbReference>
<organism evidence="8 9">
    <name type="scientific">Genlisea aurea</name>
    <dbReference type="NCBI Taxonomy" id="192259"/>
    <lineage>
        <taxon>Eukaryota</taxon>
        <taxon>Viridiplantae</taxon>
        <taxon>Streptophyta</taxon>
        <taxon>Embryophyta</taxon>
        <taxon>Tracheophyta</taxon>
        <taxon>Spermatophyta</taxon>
        <taxon>Magnoliopsida</taxon>
        <taxon>eudicotyledons</taxon>
        <taxon>Gunneridae</taxon>
        <taxon>Pentapetalae</taxon>
        <taxon>asterids</taxon>
        <taxon>lamiids</taxon>
        <taxon>Lamiales</taxon>
        <taxon>Lentibulariaceae</taxon>
        <taxon>Genlisea</taxon>
    </lineage>
</organism>
<evidence type="ECO:0000313" key="8">
    <source>
        <dbReference type="EMBL" id="EPS72069.1"/>
    </source>
</evidence>
<evidence type="ECO:0000313" key="9">
    <source>
        <dbReference type="Proteomes" id="UP000015453"/>
    </source>
</evidence>
<dbReference type="CDD" id="cd15489">
    <property type="entry name" value="PHD_SF"/>
    <property type="match status" value="1"/>
</dbReference>
<feature type="domain" description="PHD-type" evidence="7">
    <location>
        <begin position="355"/>
        <end position="480"/>
    </location>
</feature>
<feature type="domain" description="PHD-type" evidence="7">
    <location>
        <begin position="972"/>
        <end position="1081"/>
    </location>
</feature>
<evidence type="ECO:0000259" key="7">
    <source>
        <dbReference type="PROSITE" id="PS51805"/>
    </source>
</evidence>
<protein>
    <recommendedName>
        <fullName evidence="10">PHD-type domain-containing protein</fullName>
    </recommendedName>
</protein>
<feature type="region of interest" description="Disordered" evidence="5">
    <location>
        <begin position="868"/>
        <end position="900"/>
    </location>
</feature>
<dbReference type="EMBL" id="AUSU01000982">
    <property type="protein sequence ID" value="EPS72069.1"/>
    <property type="molecule type" value="Genomic_DNA"/>
</dbReference>
<comment type="caution">
    <text evidence="8">The sequence shown here is derived from an EMBL/GenBank/DDBJ whole genome shotgun (WGS) entry which is preliminary data.</text>
</comment>
<dbReference type="PROSITE" id="PS51805">
    <property type="entry name" value="EPHD"/>
    <property type="match status" value="2"/>
</dbReference>
<dbReference type="InterPro" id="IPR050701">
    <property type="entry name" value="Histone_Mod_Regulator"/>
</dbReference>
<feature type="domain" description="PHD-type" evidence="6">
    <location>
        <begin position="296"/>
        <end position="347"/>
    </location>
</feature>
<dbReference type="Pfam" id="PF13831">
    <property type="entry name" value="PHD_2"/>
    <property type="match status" value="2"/>
</dbReference>
<dbReference type="Proteomes" id="UP000015453">
    <property type="component" value="Unassembled WGS sequence"/>
</dbReference>
<dbReference type="AlphaFoldDB" id="S8CXB5"/>
<evidence type="ECO:0000256" key="5">
    <source>
        <dbReference type="SAM" id="MobiDB-lite"/>
    </source>
</evidence>
<dbReference type="InterPro" id="IPR011011">
    <property type="entry name" value="Znf_FYVE_PHD"/>
</dbReference>
<dbReference type="GO" id="GO:0008270">
    <property type="term" value="F:zinc ion binding"/>
    <property type="evidence" value="ECO:0007669"/>
    <property type="project" value="UniProtKB-KW"/>
</dbReference>
<feature type="region of interest" description="Disordered" evidence="5">
    <location>
        <begin position="79"/>
        <end position="139"/>
    </location>
</feature>
<dbReference type="Gene3D" id="3.30.40.10">
    <property type="entry name" value="Zinc/RING finger domain, C3HC4 (zinc finger)"/>
    <property type="match status" value="4"/>
</dbReference>
<reference evidence="8 9" key="1">
    <citation type="journal article" date="2013" name="BMC Genomics">
        <title>The miniature genome of a carnivorous plant Genlisea aurea contains a low number of genes and short non-coding sequences.</title>
        <authorList>
            <person name="Leushkin E.V."/>
            <person name="Sutormin R.A."/>
            <person name="Nabieva E.R."/>
            <person name="Penin A.A."/>
            <person name="Kondrashov A.S."/>
            <person name="Logacheva M.D."/>
        </authorList>
    </citation>
    <scope>NUCLEOTIDE SEQUENCE [LARGE SCALE GENOMIC DNA]</scope>
</reference>
<keyword evidence="2 4" id="KW-0863">Zinc-finger</keyword>
<proteinExistence type="predicted"/>
<evidence type="ECO:0008006" key="10">
    <source>
        <dbReference type="Google" id="ProtNLM"/>
    </source>
</evidence>
<dbReference type="InterPro" id="IPR034732">
    <property type="entry name" value="EPHD"/>
</dbReference>
<keyword evidence="1" id="KW-0479">Metal-binding</keyword>
<evidence type="ECO:0000256" key="4">
    <source>
        <dbReference type="PROSITE-ProRule" id="PRU00146"/>
    </source>
</evidence>
<feature type="compositionally biased region" description="Polar residues" evidence="5">
    <location>
        <begin position="85"/>
        <end position="104"/>
    </location>
</feature>
<dbReference type="SMART" id="SM00249">
    <property type="entry name" value="PHD"/>
    <property type="match status" value="4"/>
</dbReference>
<feature type="domain" description="PHD-type" evidence="6">
    <location>
        <begin position="908"/>
        <end position="957"/>
    </location>
</feature>
<dbReference type="SUPFAM" id="SSF57903">
    <property type="entry name" value="FYVE/PHD zinc finger"/>
    <property type="match status" value="2"/>
</dbReference>
<feature type="compositionally biased region" description="Low complexity" evidence="5">
    <location>
        <begin position="835"/>
        <end position="844"/>
    </location>
</feature>
<feature type="region of interest" description="Disordered" evidence="5">
    <location>
        <begin position="1156"/>
        <end position="1184"/>
    </location>
</feature>
<dbReference type="PANTHER" id="PTHR13793:SF107">
    <property type="entry name" value="BROMODOMAIN-CONTAINING PROTEIN HOMOLOG"/>
    <property type="match status" value="1"/>
</dbReference>
<dbReference type="InterPro" id="IPR001965">
    <property type="entry name" value="Znf_PHD"/>
</dbReference>
<dbReference type="CDD" id="cd15571">
    <property type="entry name" value="ePHD"/>
    <property type="match status" value="1"/>
</dbReference>
<accession>S8CXB5</accession>
<dbReference type="GO" id="GO:0006357">
    <property type="term" value="P:regulation of transcription by RNA polymerase II"/>
    <property type="evidence" value="ECO:0007669"/>
    <property type="project" value="TreeGrafter"/>
</dbReference>
<sequence length="1235" mass="138448">MTRRGRYRRRRNSVGRGGRITAELKKIDTDRGCPNLKEEDIAEKPRDSLKITKLPSSTSSSLHVDLFSQARKLLSFRSPFDSDDSTASQPASFSRPNNLPSRVSNLLCRHSDIRKRQKKPYSGTEKKSSVSAKPPRGNSIWQETEDYFRELTVADIEKLESVSNYGRSIDDHCFLIPHLNEDNLRNQVEYLGEIHPNACQKNNKLEDFVGPNTHASVRTDGNLAETKECEIKSRNYGDNWQNGKRLSDSFSGVEWILGSRSKIYVSLERPSKKRKLMSRDAGLERLLTTRPVEGLSSICHYCSYGDMGDPLNCLIRCSSCGMVVHQRCYGVQEEVDSFWSCSWCKSKNNGVVSTDVPCLLCPKQGGALKPVKLRGIGSESDGCKMEFAHLFCCLWMPEVYLENTRSMEPIMNVNELKDTRKKLICSLCKVKHGNSVRCSNGSCRTSFHPICAREARYRLEVWGKLGSDEVELCAFCLKHSEVQHDGNSQDTGDSSLTSDCVSNDYFVSELYILGSQLVDLGKVSLEVVASEIGAAPHSVTMALTDKHSNPDVHCKLVRWLINHAHFGNLQKTFKQKIKLFMGMKENSENADGGCNGSAADSSVCDALLIKSTPRRRTKSGKRLVKDDETGASRVEGDSDKVHIKVVAHFTEIFFCDIIDLLVSSFQILIDPDCNDIADIGSGVGTEGDNHGLSYRFYFYDMLLRALDGDASQSEYNLPESSAGVTTACDAVNLEESTSARNQDIIKLSPADEVEGELVYYQQRLLRNFSLRKRLCDELLSRIVKGVAEEIATAARQKWDSVLINQYNYYQKENKKHGRNERRHKEAQAVLAAATAAAATSSRTSSTRKDKLEESYQQDHLKMKVSDSGTAFNPQLSPFPKESNFRSRSSSEKDSGLVQSSSSLSKSHSRICDICNRYETVLNPVLTCSGCKVSVHFDCYRSDKKTSGPWRCELCEDLSESSRAHSSENPYFAPECGLCGGTAGAFRKSRDGEWIHALCAEWILDSYRRGQVNPVEELDSVCKGTEFCTVCHRKQGVCVKCSYGYCHTMFHPICARSAGFYMNLRTSGGKVQHKKAYCEKHSTEQKAKAETQKSGVEELRSLKQVRVELERLRLLCERIVKREKLKRELLVCSHDVLASSRDSVLSTLVRHPFYQPEVSSESATTTTSHKDHHMEGGGYRSKVQQRADNVSVDCTVAGKRRVRLPVLLDNDQITDSSSDLRSERVLFSGKQIPHRP</sequence>
<feature type="region of interest" description="Disordered" evidence="5">
    <location>
        <begin position="835"/>
        <end position="855"/>
    </location>
</feature>
<feature type="non-terminal residue" evidence="8">
    <location>
        <position position="1235"/>
    </location>
</feature>
<dbReference type="InterPro" id="IPR013083">
    <property type="entry name" value="Znf_RING/FYVE/PHD"/>
</dbReference>
<gene>
    <name evidence="8" type="ORF">M569_02683</name>
</gene>
<dbReference type="Pfam" id="PF13832">
    <property type="entry name" value="zf-HC5HC2H_2"/>
    <property type="match status" value="2"/>
</dbReference>
<name>S8CXB5_9LAMI</name>
<dbReference type="InterPro" id="IPR019787">
    <property type="entry name" value="Znf_PHD-finger"/>
</dbReference>
<feature type="compositionally biased region" description="Basic and acidic residues" evidence="5">
    <location>
        <begin position="882"/>
        <end position="894"/>
    </location>
</feature>
<evidence type="ECO:0000256" key="2">
    <source>
        <dbReference type="ARBA" id="ARBA00022771"/>
    </source>
</evidence>
<evidence type="ECO:0000259" key="6">
    <source>
        <dbReference type="PROSITE" id="PS50016"/>
    </source>
</evidence>
<dbReference type="OrthoDB" id="20839at2759"/>
<evidence type="ECO:0000256" key="1">
    <source>
        <dbReference type="ARBA" id="ARBA00022723"/>
    </source>
</evidence>
<feature type="compositionally biased region" description="Basic and acidic residues" evidence="5">
    <location>
        <begin position="846"/>
        <end position="855"/>
    </location>
</feature>
<dbReference type="PROSITE" id="PS01359">
    <property type="entry name" value="ZF_PHD_1"/>
    <property type="match status" value="2"/>
</dbReference>
<dbReference type="PROSITE" id="PS50016">
    <property type="entry name" value="ZF_PHD_2"/>
    <property type="match status" value="2"/>
</dbReference>